<reference evidence="4" key="1">
    <citation type="submission" date="2017-02" db="UniProtKB">
        <authorList>
            <consortium name="WormBaseParasite"/>
        </authorList>
    </citation>
    <scope>IDENTIFICATION</scope>
</reference>
<reference evidence="1 3" key="2">
    <citation type="submission" date="2018-11" db="EMBL/GenBank/DDBJ databases">
        <authorList>
            <consortium name="Pathogen Informatics"/>
        </authorList>
    </citation>
    <scope>NUCLEOTIDE SEQUENCE [LARGE SCALE GENOMIC DNA]</scope>
</reference>
<accession>A0A0N4U9E8</accession>
<dbReference type="WBParaSite" id="DME_0000370501-mRNA-1">
    <property type="protein sequence ID" value="DME_0000370501-mRNA-1"/>
    <property type="gene ID" value="DME_0000370501"/>
</dbReference>
<protein>
    <submittedName>
        <fullName evidence="1 4">Uncharacterized protein</fullName>
    </submittedName>
</protein>
<dbReference type="OrthoDB" id="10258882at2759"/>
<proteinExistence type="predicted"/>
<evidence type="ECO:0000313" key="1">
    <source>
        <dbReference type="EMBL" id="VDN57737.1"/>
    </source>
</evidence>
<dbReference type="Proteomes" id="UP000274756">
    <property type="component" value="Unassembled WGS sequence"/>
</dbReference>
<gene>
    <name evidence="1" type="ORF">DME_LOCUS7710</name>
</gene>
<organism evidence="2 4">
    <name type="scientific">Dracunculus medinensis</name>
    <name type="common">Guinea worm</name>
    <dbReference type="NCBI Taxonomy" id="318479"/>
    <lineage>
        <taxon>Eukaryota</taxon>
        <taxon>Metazoa</taxon>
        <taxon>Ecdysozoa</taxon>
        <taxon>Nematoda</taxon>
        <taxon>Chromadorea</taxon>
        <taxon>Rhabditida</taxon>
        <taxon>Spirurina</taxon>
        <taxon>Dracunculoidea</taxon>
        <taxon>Dracunculidae</taxon>
        <taxon>Dracunculus</taxon>
    </lineage>
</organism>
<name>A0A0N4U9E8_DRAME</name>
<dbReference type="AlphaFoldDB" id="A0A0N4U9E8"/>
<evidence type="ECO:0000313" key="2">
    <source>
        <dbReference type="Proteomes" id="UP000038040"/>
    </source>
</evidence>
<dbReference type="Proteomes" id="UP000038040">
    <property type="component" value="Unplaced"/>
</dbReference>
<evidence type="ECO:0000313" key="4">
    <source>
        <dbReference type="WBParaSite" id="DME_0000370501-mRNA-1"/>
    </source>
</evidence>
<evidence type="ECO:0000313" key="3">
    <source>
        <dbReference type="Proteomes" id="UP000274756"/>
    </source>
</evidence>
<dbReference type="EMBL" id="UYYG01001162">
    <property type="protein sequence ID" value="VDN57737.1"/>
    <property type="molecule type" value="Genomic_DNA"/>
</dbReference>
<sequence length="135" mass="15722">MLTPTDKMVRRLQATRSDAIVDSNRSHSFFHRLSTYITGPPIRSKSFIFSDRISSGLEWPSLLTLHDLASNEICGNTCGGRQRTFSNHRRRCFAIILLMQVVFERGWWMRSCDTLSARRVKLSFLRQQWSKQIIS</sequence>
<keyword evidence="3" id="KW-1185">Reference proteome</keyword>